<name>A0AA45WXT3_9CLOT</name>
<reference evidence="7" key="1">
    <citation type="submission" date="2017-05" db="EMBL/GenBank/DDBJ databases">
        <authorList>
            <person name="Varghese N."/>
            <person name="Submissions S."/>
        </authorList>
    </citation>
    <scope>NUCLEOTIDE SEQUENCE</scope>
    <source>
        <strain evidence="7">Su22</strain>
    </source>
</reference>
<keyword evidence="8" id="KW-1185">Reference proteome</keyword>
<dbReference type="SMART" id="SM00478">
    <property type="entry name" value="ENDO3c"/>
    <property type="match status" value="1"/>
</dbReference>
<keyword evidence="4" id="KW-0227">DNA damage</keyword>
<evidence type="ECO:0000256" key="2">
    <source>
        <dbReference type="ARBA" id="ARBA00010817"/>
    </source>
</evidence>
<evidence type="ECO:0000313" key="7">
    <source>
        <dbReference type="EMBL" id="SMP65605.1"/>
    </source>
</evidence>
<evidence type="ECO:0000256" key="5">
    <source>
        <dbReference type="ARBA" id="ARBA00023204"/>
    </source>
</evidence>
<gene>
    <name evidence="7" type="ORF">SAMN06296020_1133</name>
</gene>
<evidence type="ECO:0000256" key="3">
    <source>
        <dbReference type="ARBA" id="ARBA00012000"/>
    </source>
</evidence>
<dbReference type="EC" id="3.2.2.21" evidence="3"/>
<comment type="similarity">
    <text evidence="2">Belongs to the alkylbase DNA glycosidase AlkA family.</text>
</comment>
<evidence type="ECO:0000256" key="4">
    <source>
        <dbReference type="ARBA" id="ARBA00022763"/>
    </source>
</evidence>
<dbReference type="InterPro" id="IPR003265">
    <property type="entry name" value="HhH-GPD_domain"/>
</dbReference>
<keyword evidence="5" id="KW-0234">DNA repair</keyword>
<dbReference type="FunFam" id="1.10.340.30:FF:000004">
    <property type="entry name" value="DNA-3-methyladenine glycosylase II"/>
    <property type="match status" value="1"/>
</dbReference>
<dbReference type="GO" id="GO:0043916">
    <property type="term" value="F:DNA-7-methylguanine glycosylase activity"/>
    <property type="evidence" value="ECO:0007669"/>
    <property type="project" value="TreeGrafter"/>
</dbReference>
<dbReference type="InterPro" id="IPR011257">
    <property type="entry name" value="DNA_glycosylase"/>
</dbReference>
<dbReference type="Gene3D" id="1.10.1670.40">
    <property type="match status" value="1"/>
</dbReference>
<dbReference type="GO" id="GO:0032993">
    <property type="term" value="C:protein-DNA complex"/>
    <property type="evidence" value="ECO:0007669"/>
    <property type="project" value="TreeGrafter"/>
</dbReference>
<feature type="domain" description="HhH-GPD" evidence="6">
    <location>
        <begin position="49"/>
        <end position="200"/>
    </location>
</feature>
<comment type="caution">
    <text evidence="7">The sequence shown here is derived from an EMBL/GenBank/DDBJ whole genome shotgun (WGS) entry which is preliminary data.</text>
</comment>
<dbReference type="AlphaFoldDB" id="A0AA45WXT3"/>
<dbReference type="GO" id="GO:0006285">
    <property type="term" value="P:base-excision repair, AP site formation"/>
    <property type="evidence" value="ECO:0007669"/>
    <property type="project" value="TreeGrafter"/>
</dbReference>
<dbReference type="Pfam" id="PF00730">
    <property type="entry name" value="HhH-GPD"/>
    <property type="match status" value="1"/>
</dbReference>
<dbReference type="CDD" id="cd00056">
    <property type="entry name" value="ENDO3c"/>
    <property type="match status" value="1"/>
</dbReference>
<dbReference type="GO" id="GO:0006307">
    <property type="term" value="P:DNA alkylation repair"/>
    <property type="evidence" value="ECO:0007669"/>
    <property type="project" value="TreeGrafter"/>
</dbReference>
<dbReference type="GO" id="GO:0005737">
    <property type="term" value="C:cytoplasm"/>
    <property type="evidence" value="ECO:0007669"/>
    <property type="project" value="TreeGrafter"/>
</dbReference>
<dbReference type="GO" id="GO:0032131">
    <property type="term" value="F:alkylated DNA binding"/>
    <property type="evidence" value="ECO:0007669"/>
    <property type="project" value="TreeGrafter"/>
</dbReference>
<dbReference type="Gene3D" id="1.10.340.30">
    <property type="entry name" value="Hypothetical protein, domain 2"/>
    <property type="match status" value="1"/>
</dbReference>
<dbReference type="RefSeq" id="WP_283410156.1">
    <property type="nucleotide sequence ID" value="NZ_FXUF01000013.1"/>
</dbReference>
<evidence type="ECO:0000256" key="1">
    <source>
        <dbReference type="ARBA" id="ARBA00000086"/>
    </source>
</evidence>
<dbReference type="SUPFAM" id="SSF48150">
    <property type="entry name" value="DNA-glycosylase"/>
    <property type="match status" value="1"/>
</dbReference>
<comment type="catalytic activity">
    <reaction evidence="1">
        <text>Hydrolysis of alkylated DNA, releasing 3-methyladenine, 3-methylguanine, 7-methylguanine and 7-methyladenine.</text>
        <dbReference type="EC" id="3.2.2.21"/>
    </reaction>
</comment>
<organism evidence="7 8">
    <name type="scientific">Anoxynatronum buryatiense</name>
    <dbReference type="NCBI Taxonomy" id="489973"/>
    <lineage>
        <taxon>Bacteria</taxon>
        <taxon>Bacillati</taxon>
        <taxon>Bacillota</taxon>
        <taxon>Clostridia</taxon>
        <taxon>Eubacteriales</taxon>
        <taxon>Clostridiaceae</taxon>
        <taxon>Anoxynatronum</taxon>
    </lineage>
</organism>
<evidence type="ECO:0000259" key="6">
    <source>
        <dbReference type="SMART" id="SM00478"/>
    </source>
</evidence>
<protein>
    <recommendedName>
        <fullName evidence="3">DNA-3-methyladenine glycosylase II</fullName>
        <ecNumber evidence="3">3.2.2.21</ecNumber>
    </recommendedName>
</protein>
<dbReference type="PANTHER" id="PTHR43003">
    <property type="entry name" value="DNA-3-METHYLADENINE GLYCOSYLASE"/>
    <property type="match status" value="1"/>
</dbReference>
<dbReference type="InterPro" id="IPR051912">
    <property type="entry name" value="Alkylbase_DNA_Glycosylase/TA"/>
</dbReference>
<dbReference type="Proteomes" id="UP001158066">
    <property type="component" value="Unassembled WGS sequence"/>
</dbReference>
<proteinExistence type="inferred from homology"/>
<dbReference type="PANTHER" id="PTHR43003:SF5">
    <property type="entry name" value="DNA-3-METHYLADENINE GLYCOSYLASE"/>
    <property type="match status" value="1"/>
</dbReference>
<sequence>MKPVFRYGEKEVNYLKSRDRRLGDMIDRMGPLEVETMPDVFTALVFSIINQQVSSKAADTVWARLLEITGTMTPETILATDPEVLQKCGTTHKKISYIRGIADAVATGQVDFSQLHFMSDQQVIKQLSSLHGIGPWTAEMLLLFSLHRYDVISYDDLAIRRAMMKLYDLDQLSKEQFQRYRKRYSPYGSVASLYLWELSVE</sequence>
<dbReference type="EMBL" id="FXUF01000013">
    <property type="protein sequence ID" value="SMP65605.1"/>
    <property type="molecule type" value="Genomic_DNA"/>
</dbReference>
<accession>A0AA45WXT3</accession>
<evidence type="ECO:0000313" key="8">
    <source>
        <dbReference type="Proteomes" id="UP001158066"/>
    </source>
</evidence>
<dbReference type="GO" id="GO:0008725">
    <property type="term" value="F:DNA-3-methyladenine glycosylase activity"/>
    <property type="evidence" value="ECO:0007669"/>
    <property type="project" value="TreeGrafter"/>
</dbReference>